<proteinExistence type="predicted"/>
<dbReference type="Proteomes" id="UP000691718">
    <property type="component" value="Unassembled WGS sequence"/>
</dbReference>
<dbReference type="OrthoDB" id="74247at2759"/>
<gene>
    <name evidence="2" type="ORF">PAPOLLO_LOCUS12210</name>
</gene>
<dbReference type="PANTHER" id="PTHR31435">
    <property type="entry name" value="PROTEIN NATD1"/>
    <property type="match status" value="1"/>
</dbReference>
<name>A0A8S3WZ70_PARAO</name>
<sequence>MLTRMRSFSTEALKVVNNVARQQFVVSLQAAEATIDYENSGKSITFIHTNVPPQFQGKGVGKILGKFAFDYALDNKLDVTCKCHFLAKYYNDNISNYKGLSVNFQLE</sequence>
<evidence type="ECO:0000313" key="2">
    <source>
        <dbReference type="EMBL" id="CAG4991911.1"/>
    </source>
</evidence>
<dbReference type="EMBL" id="CAJQZP010000885">
    <property type="protein sequence ID" value="CAG4991911.1"/>
    <property type="molecule type" value="Genomic_DNA"/>
</dbReference>
<keyword evidence="3" id="KW-1185">Reference proteome</keyword>
<dbReference type="AlphaFoldDB" id="A0A8S3WZ70"/>
<feature type="domain" description="N-acetyltransferase" evidence="1">
    <location>
        <begin position="16"/>
        <end position="102"/>
    </location>
</feature>
<evidence type="ECO:0000313" key="3">
    <source>
        <dbReference type="Proteomes" id="UP000691718"/>
    </source>
</evidence>
<accession>A0A8S3WZ70</accession>
<dbReference type="InterPro" id="IPR045057">
    <property type="entry name" value="Gcn5-rel_NAT"/>
</dbReference>
<evidence type="ECO:0000259" key="1">
    <source>
        <dbReference type="PROSITE" id="PS51729"/>
    </source>
</evidence>
<dbReference type="Pfam" id="PF14542">
    <property type="entry name" value="Acetyltransf_CG"/>
    <property type="match status" value="1"/>
</dbReference>
<organism evidence="2 3">
    <name type="scientific">Parnassius apollo</name>
    <name type="common">Apollo butterfly</name>
    <name type="synonym">Papilio apollo</name>
    <dbReference type="NCBI Taxonomy" id="110799"/>
    <lineage>
        <taxon>Eukaryota</taxon>
        <taxon>Metazoa</taxon>
        <taxon>Ecdysozoa</taxon>
        <taxon>Arthropoda</taxon>
        <taxon>Hexapoda</taxon>
        <taxon>Insecta</taxon>
        <taxon>Pterygota</taxon>
        <taxon>Neoptera</taxon>
        <taxon>Endopterygota</taxon>
        <taxon>Lepidoptera</taxon>
        <taxon>Glossata</taxon>
        <taxon>Ditrysia</taxon>
        <taxon>Papilionoidea</taxon>
        <taxon>Papilionidae</taxon>
        <taxon>Parnassiinae</taxon>
        <taxon>Parnassini</taxon>
        <taxon>Parnassius</taxon>
        <taxon>Parnassius</taxon>
    </lineage>
</organism>
<dbReference type="PANTHER" id="PTHR31435:SF9">
    <property type="entry name" value="PROTEIN NATD1"/>
    <property type="match status" value="1"/>
</dbReference>
<dbReference type="InterPro" id="IPR031165">
    <property type="entry name" value="GNAT_YJDJ"/>
</dbReference>
<comment type="caution">
    <text evidence="2">The sequence shown here is derived from an EMBL/GenBank/DDBJ whole genome shotgun (WGS) entry which is preliminary data.</text>
</comment>
<reference evidence="2" key="1">
    <citation type="submission" date="2021-04" db="EMBL/GenBank/DDBJ databases">
        <authorList>
            <person name="Tunstrom K."/>
        </authorList>
    </citation>
    <scope>NUCLEOTIDE SEQUENCE</scope>
</reference>
<protein>
    <submittedName>
        <fullName evidence="2">(apollo) hypothetical protein</fullName>
    </submittedName>
</protein>
<dbReference type="PROSITE" id="PS51729">
    <property type="entry name" value="GNAT_YJDJ"/>
    <property type="match status" value="1"/>
</dbReference>